<evidence type="ECO:0000256" key="1">
    <source>
        <dbReference type="SAM" id="MobiDB-lite"/>
    </source>
</evidence>
<feature type="compositionally biased region" description="Low complexity" evidence="1">
    <location>
        <begin position="50"/>
        <end position="66"/>
    </location>
</feature>
<feature type="transmembrane region" description="Helical" evidence="2">
    <location>
        <begin position="14"/>
        <end position="33"/>
    </location>
</feature>
<reference evidence="3 4" key="1">
    <citation type="journal article" date="2019" name="Int. J. Syst. Evol. Microbiol.">
        <title>The Global Catalogue of Microorganisms (GCM) 10K type strain sequencing project: providing services to taxonomists for standard genome sequencing and annotation.</title>
        <authorList>
            <consortium name="The Broad Institute Genomics Platform"/>
            <consortium name="The Broad Institute Genome Sequencing Center for Infectious Disease"/>
            <person name="Wu L."/>
            <person name="Ma J."/>
        </authorList>
    </citation>
    <scope>NUCLEOTIDE SEQUENCE [LARGE SCALE GENOMIC DNA]</scope>
    <source>
        <strain evidence="3 4">JCM 15313</strain>
    </source>
</reference>
<dbReference type="RefSeq" id="WP_344105374.1">
    <property type="nucleotide sequence ID" value="NZ_BAAAPC010000021.1"/>
</dbReference>
<evidence type="ECO:0000256" key="2">
    <source>
        <dbReference type="SAM" id="Phobius"/>
    </source>
</evidence>
<evidence type="ECO:0000313" key="4">
    <source>
        <dbReference type="Proteomes" id="UP001501585"/>
    </source>
</evidence>
<keyword evidence="2" id="KW-0812">Transmembrane</keyword>
<feature type="compositionally biased region" description="Polar residues" evidence="1">
    <location>
        <begin position="81"/>
        <end position="93"/>
    </location>
</feature>
<gene>
    <name evidence="3" type="ORF">GCM10009799_42810</name>
</gene>
<protein>
    <submittedName>
        <fullName evidence="3">Uncharacterized protein</fullName>
    </submittedName>
</protein>
<proteinExistence type="predicted"/>
<feature type="region of interest" description="Disordered" evidence="1">
    <location>
        <begin position="50"/>
        <end position="103"/>
    </location>
</feature>
<name>A0ABN2TI89_9ACTN</name>
<sequence>MIATGDDDSAGSGWARLLLLTLIVLGVGAMHTLGHVQLERSSSAPQAPFLSAAASGPLSPATPASGDTAGRADSSRRAEVSTVTAGPQVTTVNGVDHDTSPRLDPTGVCVGVEVLVLTLAWVAIGAFTRWPGLHPPARPWPSRTIAQVDPPAAPPSLAALQVLRI</sequence>
<dbReference type="EMBL" id="BAAAPC010000021">
    <property type="protein sequence ID" value="GAA2010151.1"/>
    <property type="molecule type" value="Genomic_DNA"/>
</dbReference>
<keyword evidence="4" id="KW-1185">Reference proteome</keyword>
<keyword evidence="2" id="KW-1133">Transmembrane helix</keyword>
<organism evidence="3 4">
    <name type="scientific">Nocardiopsis rhodophaea</name>
    <dbReference type="NCBI Taxonomy" id="280238"/>
    <lineage>
        <taxon>Bacteria</taxon>
        <taxon>Bacillati</taxon>
        <taxon>Actinomycetota</taxon>
        <taxon>Actinomycetes</taxon>
        <taxon>Streptosporangiales</taxon>
        <taxon>Nocardiopsidaceae</taxon>
        <taxon>Nocardiopsis</taxon>
    </lineage>
</organism>
<accession>A0ABN2TI89</accession>
<keyword evidence="2" id="KW-0472">Membrane</keyword>
<dbReference type="Proteomes" id="UP001501585">
    <property type="component" value="Unassembled WGS sequence"/>
</dbReference>
<comment type="caution">
    <text evidence="3">The sequence shown here is derived from an EMBL/GenBank/DDBJ whole genome shotgun (WGS) entry which is preliminary data.</text>
</comment>
<evidence type="ECO:0000313" key="3">
    <source>
        <dbReference type="EMBL" id="GAA2010151.1"/>
    </source>
</evidence>